<evidence type="ECO:0000256" key="8">
    <source>
        <dbReference type="ARBA" id="ARBA00022837"/>
    </source>
</evidence>
<evidence type="ECO:0000313" key="16">
    <source>
        <dbReference type="Proteomes" id="UP001152888"/>
    </source>
</evidence>
<evidence type="ECO:0000256" key="4">
    <source>
        <dbReference type="ARBA" id="ARBA00021721"/>
    </source>
</evidence>
<dbReference type="Pfam" id="PF05826">
    <property type="entry name" value="Phospholip_A2_2"/>
    <property type="match status" value="1"/>
</dbReference>
<dbReference type="GO" id="GO:0005576">
    <property type="term" value="C:extracellular region"/>
    <property type="evidence" value="ECO:0007669"/>
    <property type="project" value="UniProtKB-SubCell"/>
</dbReference>
<dbReference type="GO" id="GO:0006644">
    <property type="term" value="P:phospholipid metabolic process"/>
    <property type="evidence" value="ECO:0007669"/>
    <property type="project" value="InterPro"/>
</dbReference>
<dbReference type="Proteomes" id="UP001152888">
    <property type="component" value="Unassembled WGS sequence"/>
</dbReference>
<organism evidence="15 16">
    <name type="scientific">Acanthoscelides obtectus</name>
    <name type="common">Bean weevil</name>
    <name type="synonym">Bruchus obtectus</name>
    <dbReference type="NCBI Taxonomy" id="200917"/>
    <lineage>
        <taxon>Eukaryota</taxon>
        <taxon>Metazoa</taxon>
        <taxon>Ecdysozoa</taxon>
        <taxon>Arthropoda</taxon>
        <taxon>Hexapoda</taxon>
        <taxon>Insecta</taxon>
        <taxon>Pterygota</taxon>
        <taxon>Neoptera</taxon>
        <taxon>Endopterygota</taxon>
        <taxon>Coleoptera</taxon>
        <taxon>Polyphaga</taxon>
        <taxon>Cucujiformia</taxon>
        <taxon>Chrysomeloidea</taxon>
        <taxon>Chrysomelidae</taxon>
        <taxon>Bruchinae</taxon>
        <taxon>Bruchini</taxon>
        <taxon>Acanthoscelides</taxon>
    </lineage>
</organism>
<dbReference type="CDD" id="cd04704">
    <property type="entry name" value="PLA2_bee_venom_like"/>
    <property type="match status" value="1"/>
</dbReference>
<dbReference type="EC" id="3.1.1.4" evidence="3"/>
<dbReference type="AlphaFoldDB" id="A0A9P0P7V6"/>
<dbReference type="FunFam" id="1.20.90.10:FF:000002">
    <property type="entry name" value="Phospholipase A2 group III"/>
    <property type="match status" value="1"/>
</dbReference>
<dbReference type="InterPro" id="IPR036444">
    <property type="entry name" value="PLipase_A2_dom_sf"/>
</dbReference>
<comment type="caution">
    <text evidence="15">The sequence shown here is derived from an EMBL/GenBank/DDBJ whole genome shotgun (WGS) entry which is preliminary data.</text>
</comment>
<evidence type="ECO:0000256" key="7">
    <source>
        <dbReference type="ARBA" id="ARBA00022801"/>
    </source>
</evidence>
<dbReference type="GO" id="GO:0046872">
    <property type="term" value="F:metal ion binding"/>
    <property type="evidence" value="ECO:0007669"/>
    <property type="project" value="UniProtKB-KW"/>
</dbReference>
<feature type="domain" description="Phospholipase A2-like central" evidence="14">
    <location>
        <begin position="54"/>
        <end position="149"/>
    </location>
</feature>
<evidence type="ECO:0000256" key="12">
    <source>
        <dbReference type="ARBA" id="ARBA00029903"/>
    </source>
</evidence>
<evidence type="ECO:0000256" key="3">
    <source>
        <dbReference type="ARBA" id="ARBA00013278"/>
    </source>
</evidence>
<feature type="chain" id="PRO_5040363380" description="Phospholipase A2" evidence="13">
    <location>
        <begin position="22"/>
        <end position="188"/>
    </location>
</feature>
<keyword evidence="7" id="KW-0378">Hydrolase</keyword>
<keyword evidence="6" id="KW-0479">Metal-binding</keyword>
<protein>
    <recommendedName>
        <fullName evidence="4">Phospholipase A2</fullName>
        <ecNumber evidence="3">3.1.1.4</ecNumber>
    </recommendedName>
    <alternativeName>
        <fullName evidence="12">Phosphatidylcholine 2-acylhydrolase</fullName>
    </alternativeName>
</protein>
<evidence type="ECO:0000256" key="6">
    <source>
        <dbReference type="ARBA" id="ARBA00022723"/>
    </source>
</evidence>
<dbReference type="GO" id="GO:0016042">
    <property type="term" value="P:lipid catabolic process"/>
    <property type="evidence" value="ECO:0007669"/>
    <property type="project" value="UniProtKB-KW"/>
</dbReference>
<name>A0A9P0P7V6_ACAOB</name>
<evidence type="ECO:0000259" key="14">
    <source>
        <dbReference type="Pfam" id="PF05826"/>
    </source>
</evidence>
<comment type="subcellular location">
    <subcellularLocation>
        <location evidence="2">Secreted</location>
    </subcellularLocation>
</comment>
<dbReference type="OrthoDB" id="10059604at2759"/>
<accession>A0A9P0P7V6</accession>
<dbReference type="PANTHER" id="PTHR12253">
    <property type="entry name" value="RH14732P"/>
    <property type="match status" value="1"/>
</dbReference>
<keyword evidence="5" id="KW-0964">Secreted</keyword>
<keyword evidence="11" id="KW-1015">Disulfide bond</keyword>
<evidence type="ECO:0000256" key="11">
    <source>
        <dbReference type="ARBA" id="ARBA00023157"/>
    </source>
</evidence>
<feature type="signal peptide" evidence="13">
    <location>
        <begin position="1"/>
        <end position="21"/>
    </location>
</feature>
<dbReference type="GO" id="GO:0050482">
    <property type="term" value="P:arachidonate secretion"/>
    <property type="evidence" value="ECO:0007669"/>
    <property type="project" value="InterPro"/>
</dbReference>
<dbReference type="SUPFAM" id="SSF48619">
    <property type="entry name" value="Phospholipase A2, PLA2"/>
    <property type="match status" value="1"/>
</dbReference>
<keyword evidence="10" id="KW-0443">Lipid metabolism</keyword>
<comment type="cofactor">
    <cofactor evidence="1">
        <name>Ca(2+)</name>
        <dbReference type="ChEBI" id="CHEBI:29108"/>
    </cofactor>
</comment>
<dbReference type="Gene3D" id="1.20.90.10">
    <property type="entry name" value="Phospholipase A2 domain"/>
    <property type="match status" value="1"/>
</dbReference>
<evidence type="ECO:0000256" key="13">
    <source>
        <dbReference type="SAM" id="SignalP"/>
    </source>
</evidence>
<dbReference type="InterPro" id="IPR016090">
    <property type="entry name" value="PLA2-like_dom"/>
</dbReference>
<evidence type="ECO:0000313" key="15">
    <source>
        <dbReference type="EMBL" id="CAH1968866.1"/>
    </source>
</evidence>
<evidence type="ECO:0000256" key="2">
    <source>
        <dbReference type="ARBA" id="ARBA00004613"/>
    </source>
</evidence>
<keyword evidence="9" id="KW-0442">Lipid degradation</keyword>
<gene>
    <name evidence="15" type="ORF">ACAOBT_LOCUS8112</name>
</gene>
<evidence type="ECO:0000256" key="10">
    <source>
        <dbReference type="ARBA" id="ARBA00023098"/>
    </source>
</evidence>
<keyword evidence="8" id="KW-0106">Calcium</keyword>
<dbReference type="EMBL" id="CAKOFQ010006757">
    <property type="protein sequence ID" value="CAH1968866.1"/>
    <property type="molecule type" value="Genomic_DNA"/>
</dbReference>
<evidence type="ECO:0000256" key="5">
    <source>
        <dbReference type="ARBA" id="ARBA00022525"/>
    </source>
</evidence>
<reference evidence="15" key="1">
    <citation type="submission" date="2022-03" db="EMBL/GenBank/DDBJ databases">
        <authorList>
            <person name="Sayadi A."/>
        </authorList>
    </citation>
    <scope>NUCLEOTIDE SEQUENCE</scope>
</reference>
<evidence type="ECO:0000256" key="1">
    <source>
        <dbReference type="ARBA" id="ARBA00001913"/>
    </source>
</evidence>
<keyword evidence="13" id="KW-0732">Signal</keyword>
<dbReference type="GO" id="GO:0004623">
    <property type="term" value="F:phospholipase A2 activity"/>
    <property type="evidence" value="ECO:0007669"/>
    <property type="project" value="UniProtKB-EC"/>
</dbReference>
<sequence length="188" mass="22144">MKHIIPAVILALSFFFGKNNAFKVIWDNDAIVDLNEILNHTRSAEVRMPNWYFIYPGTKWCGAGNIAENEDDFGVYRDTDKCCRNHDFCPEIIEGYQTKYNLTNPSFYTRLHCNCDQAFYECLKTVNTRTSNQIGTLYFTGLGTKCYKEEHPITGCKKHTYFPRQKCLEYDHNTDEPKQWQWFDVPNY</sequence>
<dbReference type="InterPro" id="IPR033113">
    <property type="entry name" value="PLA2_histidine"/>
</dbReference>
<proteinExistence type="predicted"/>
<keyword evidence="16" id="KW-1185">Reference proteome</keyword>
<dbReference type="PROSITE" id="PS00118">
    <property type="entry name" value="PA2_HIS"/>
    <property type="match status" value="1"/>
</dbReference>
<evidence type="ECO:0000256" key="9">
    <source>
        <dbReference type="ARBA" id="ARBA00022963"/>
    </source>
</evidence>